<comment type="similarity">
    <text evidence="2">Belongs to the steroid 5-alpha reductase family.</text>
</comment>
<evidence type="ECO:0000256" key="7">
    <source>
        <dbReference type="ARBA" id="ARBA00023098"/>
    </source>
</evidence>
<sequence length="308" mass="34955">MASKPVKLVVRPRGKPIRNLPEETTLALLDSTADLYKRIAASSGTSVHRLRITKGSDGSLIPNSKGVTIDRTGLRDQSKIDVKDLGPQIAWRTVFIVEYLGPLLIHPLIYYLRPYIYRLPLLNQSPSSLQTLSLILICLHFLKREFETIFIHRFSLATMPILNIFKNSAHYWLLAGLNIAYWTYSPSSPTAKPANPLLTYVGIALFAIGELLNLNTHVVLRNLRSSGGTERGIPHGLGFDWVTCPNYLFETMAWVGIWMVNRSWSTGFFTVVAVAQMAAWAKKKERKYRSEFGDRYRRKRYAILPGIY</sequence>
<evidence type="ECO:0000256" key="4">
    <source>
        <dbReference type="ARBA" id="ARBA00022692"/>
    </source>
</evidence>
<dbReference type="Pfam" id="PF02544">
    <property type="entry name" value="Steroid_dh"/>
    <property type="match status" value="1"/>
</dbReference>
<feature type="domain" description="3-oxo-5-alpha-steroid 4-dehydrogenase C-terminal" evidence="9">
    <location>
        <begin position="158"/>
        <end position="308"/>
    </location>
</feature>
<keyword evidence="8" id="KW-0472">Membrane</keyword>
<protein>
    <submittedName>
        <fullName evidence="10">3-oxo-5a-steroid 4- dehydrogenase</fullName>
        <ecNumber evidence="10">1.3.1.93</ecNumber>
    </submittedName>
</protein>
<dbReference type="PANTHER" id="PTHR10556">
    <property type="entry name" value="3-OXO-5-ALPHA-STEROID 4-DEHYDROGENASE"/>
    <property type="match status" value="1"/>
</dbReference>
<evidence type="ECO:0000256" key="3">
    <source>
        <dbReference type="ARBA" id="ARBA00022516"/>
    </source>
</evidence>
<evidence type="ECO:0000256" key="5">
    <source>
        <dbReference type="ARBA" id="ARBA00022989"/>
    </source>
</evidence>
<dbReference type="EMBL" id="JAPDRL010000027">
    <property type="protein sequence ID" value="KAJ9665560.1"/>
    <property type="molecule type" value="Genomic_DNA"/>
</dbReference>
<dbReference type="EC" id="1.3.1.93" evidence="10"/>
<evidence type="ECO:0000256" key="2">
    <source>
        <dbReference type="ARBA" id="ARBA00007742"/>
    </source>
</evidence>
<comment type="caution">
    <text evidence="10">The sequence shown here is derived from an EMBL/GenBank/DDBJ whole genome shotgun (WGS) entry which is preliminary data.</text>
</comment>
<evidence type="ECO:0000256" key="6">
    <source>
        <dbReference type="ARBA" id="ARBA00023002"/>
    </source>
</evidence>
<evidence type="ECO:0000313" key="10">
    <source>
        <dbReference type="EMBL" id="KAJ9665560.1"/>
    </source>
</evidence>
<comment type="subcellular location">
    <subcellularLocation>
        <location evidence="1">Membrane</location>
        <topology evidence="1">Multi-pass membrane protein</topology>
    </subcellularLocation>
</comment>
<keyword evidence="4" id="KW-0812">Transmembrane</keyword>
<dbReference type="Gene3D" id="1.20.120.1630">
    <property type="match status" value="1"/>
</dbReference>
<dbReference type="PROSITE" id="PS50244">
    <property type="entry name" value="S5A_REDUCTASE"/>
    <property type="match status" value="1"/>
</dbReference>
<dbReference type="InterPro" id="IPR001104">
    <property type="entry name" value="3-oxo-5_a-steroid_4-DH_C"/>
</dbReference>
<proteinExistence type="inferred from homology"/>
<organism evidence="10 11">
    <name type="scientific">Coniosporium apollinis</name>
    <dbReference type="NCBI Taxonomy" id="61459"/>
    <lineage>
        <taxon>Eukaryota</taxon>
        <taxon>Fungi</taxon>
        <taxon>Dikarya</taxon>
        <taxon>Ascomycota</taxon>
        <taxon>Pezizomycotina</taxon>
        <taxon>Dothideomycetes</taxon>
        <taxon>Dothideomycetes incertae sedis</taxon>
        <taxon>Coniosporium</taxon>
    </lineage>
</organism>
<reference evidence="10" key="1">
    <citation type="submission" date="2022-10" db="EMBL/GenBank/DDBJ databases">
        <title>Culturing micro-colonial fungi from biological soil crusts in the Mojave desert and describing Neophaeococcomyces mojavensis, and introducing the new genera and species Taxawa tesnikishii.</title>
        <authorList>
            <person name="Kurbessoian T."/>
            <person name="Stajich J.E."/>
        </authorList>
    </citation>
    <scope>NUCLEOTIDE SEQUENCE</scope>
    <source>
        <strain evidence="10">TK_1</strain>
    </source>
</reference>
<evidence type="ECO:0000256" key="8">
    <source>
        <dbReference type="ARBA" id="ARBA00023136"/>
    </source>
</evidence>
<name>A0ABQ9NW63_9PEZI</name>
<dbReference type="PANTHER" id="PTHR10556:SF28">
    <property type="entry name" value="VERY-LONG-CHAIN ENOYL-COA REDUCTASE"/>
    <property type="match status" value="1"/>
</dbReference>
<evidence type="ECO:0000256" key="1">
    <source>
        <dbReference type="ARBA" id="ARBA00004141"/>
    </source>
</evidence>
<keyword evidence="6 10" id="KW-0560">Oxidoreductase</keyword>
<accession>A0ABQ9NW63</accession>
<dbReference type="InterPro" id="IPR039357">
    <property type="entry name" value="SRD5A/TECR"/>
</dbReference>
<evidence type="ECO:0000313" key="11">
    <source>
        <dbReference type="Proteomes" id="UP001172684"/>
    </source>
</evidence>
<keyword evidence="11" id="KW-1185">Reference proteome</keyword>
<gene>
    <name evidence="10" type="primary">TSC13</name>
    <name evidence="10" type="ORF">H2201_004251</name>
</gene>
<evidence type="ECO:0000259" key="9">
    <source>
        <dbReference type="Pfam" id="PF02544"/>
    </source>
</evidence>
<dbReference type="GO" id="GO:0102758">
    <property type="term" value="F:very-long-chain enoyl-CoA reductase activity"/>
    <property type="evidence" value="ECO:0007669"/>
    <property type="project" value="UniProtKB-EC"/>
</dbReference>
<keyword evidence="3" id="KW-0444">Lipid biosynthesis</keyword>
<dbReference type="Proteomes" id="UP001172684">
    <property type="component" value="Unassembled WGS sequence"/>
</dbReference>
<keyword evidence="7" id="KW-0443">Lipid metabolism</keyword>
<keyword evidence="5" id="KW-1133">Transmembrane helix</keyword>